<dbReference type="STRING" id="1798377.A2872_00800"/>
<reference evidence="1 2" key="1">
    <citation type="journal article" date="2016" name="Nat. Commun.">
        <title>Thousands of microbial genomes shed light on interconnected biogeochemical processes in an aquifer system.</title>
        <authorList>
            <person name="Anantharaman K."/>
            <person name="Brown C.T."/>
            <person name="Hug L.A."/>
            <person name="Sharon I."/>
            <person name="Castelle C.J."/>
            <person name="Probst A.J."/>
            <person name="Thomas B.C."/>
            <person name="Singh A."/>
            <person name="Wilkins M.J."/>
            <person name="Karaoz U."/>
            <person name="Brodie E.L."/>
            <person name="Williams K.H."/>
            <person name="Hubbard S.S."/>
            <person name="Banfield J.F."/>
        </authorList>
    </citation>
    <scope>NUCLEOTIDE SEQUENCE [LARGE SCALE GENOMIC DNA]</scope>
</reference>
<name>A0A1F5Z4G4_9BACT</name>
<evidence type="ECO:0000313" key="2">
    <source>
        <dbReference type="Proteomes" id="UP000178681"/>
    </source>
</evidence>
<sequence length="83" mass="9292">MLGKERIVGAIRGLKLPIPYQEFYPFTHIGIVGVLTAYDRPLQIGFIARRVRSTEAEIQQKLTVLQQAGVIVIEDGMVRLLGE</sequence>
<dbReference type="Proteomes" id="UP000178681">
    <property type="component" value="Unassembled WGS sequence"/>
</dbReference>
<comment type="caution">
    <text evidence="1">The sequence shown here is derived from an EMBL/GenBank/DDBJ whole genome shotgun (WGS) entry which is preliminary data.</text>
</comment>
<dbReference type="AlphaFoldDB" id="A0A1F5Z4G4"/>
<protein>
    <submittedName>
        <fullName evidence="1">Uncharacterized protein</fullName>
    </submittedName>
</protein>
<proteinExistence type="predicted"/>
<dbReference type="EMBL" id="MFJG01000012">
    <property type="protein sequence ID" value="OGG07214.1"/>
    <property type="molecule type" value="Genomic_DNA"/>
</dbReference>
<gene>
    <name evidence="1" type="ORF">A2872_00800</name>
</gene>
<evidence type="ECO:0000313" key="1">
    <source>
        <dbReference type="EMBL" id="OGG07214.1"/>
    </source>
</evidence>
<accession>A0A1F5Z4G4</accession>
<organism evidence="1 2">
    <name type="scientific">Candidatus Gottesmanbacteria bacterium RIFCSPHIGHO2_01_FULL_42_12</name>
    <dbReference type="NCBI Taxonomy" id="1798377"/>
    <lineage>
        <taxon>Bacteria</taxon>
        <taxon>Candidatus Gottesmaniibacteriota</taxon>
    </lineage>
</organism>